<feature type="chain" id="PRO_5028521808" description="RxLR effector protein" evidence="5">
    <location>
        <begin position="20"/>
        <end position="194"/>
    </location>
</feature>
<organism evidence="6">
    <name type="scientific">Phytophthora sojae</name>
    <name type="common">Soybean stem and root rot agent</name>
    <name type="synonym">Phytophthora megasperma f. sp. glycines</name>
    <dbReference type="NCBI Taxonomy" id="67593"/>
    <lineage>
        <taxon>Eukaryota</taxon>
        <taxon>Sar</taxon>
        <taxon>Stramenopiles</taxon>
        <taxon>Oomycota</taxon>
        <taxon>Peronosporomycetes</taxon>
        <taxon>Peronosporales</taxon>
        <taxon>Peronosporaceae</taxon>
        <taxon>Phytophthora</taxon>
    </lineage>
</organism>
<comment type="similarity">
    <text evidence="2 5">Belongs to the RxLR effector family.</text>
</comment>
<evidence type="ECO:0000256" key="4">
    <source>
        <dbReference type="ARBA" id="ARBA00022729"/>
    </source>
</evidence>
<dbReference type="AlphaFoldDB" id="G1FSA6"/>
<dbReference type="GO" id="GO:0005576">
    <property type="term" value="C:extracellular region"/>
    <property type="evidence" value="ECO:0007669"/>
    <property type="project" value="UniProtKB-SubCell"/>
</dbReference>
<feature type="signal peptide" evidence="5">
    <location>
        <begin position="1"/>
        <end position="19"/>
    </location>
</feature>
<comment type="domain">
    <text evidence="5">The RxLR-dEER motif acts to carry the protein into the host cell cytoplasm through binding to cell surface phosphatidylinositol-3-phosphate.</text>
</comment>
<protein>
    <recommendedName>
        <fullName evidence="5">RxLR effector protein</fullName>
    </recommendedName>
</protein>
<comment type="function">
    <text evidence="5">Effector that suppresses plant defense responses during pathogen infection.</text>
</comment>
<name>G1FSA6_PHYSO</name>
<dbReference type="EMBL" id="JN254181">
    <property type="protein sequence ID" value="AEK80994.1"/>
    <property type="molecule type" value="Genomic_DNA"/>
</dbReference>
<evidence type="ECO:0000256" key="5">
    <source>
        <dbReference type="RuleBase" id="RU367124"/>
    </source>
</evidence>
<sequence>MRASYVLLAVAALLSACDATADTKTQAGTTHNELLNRRALRLHGATTETRASEDDEERIFSVSKILGLKKASESAPAVEKALKKVVSLEKTPALHSNLFLADDIERMTRDKNFKIDRWEQWYVEKLSLGDIRKELNKLGLKNNPDYKKLLVDYINVYKARVDELLVPAVEKAEKAGKKIQFGTNSETTKRRSTR</sequence>
<dbReference type="VEuPathDB" id="FungiDB:PHYSODRAFT_288939"/>
<evidence type="ECO:0000256" key="2">
    <source>
        <dbReference type="ARBA" id="ARBA00010400"/>
    </source>
</evidence>
<gene>
    <name evidence="6" type="primary">Avh</name>
</gene>
<proteinExistence type="inferred from homology"/>
<dbReference type="PROSITE" id="PS51257">
    <property type="entry name" value="PROKAR_LIPOPROTEIN"/>
    <property type="match status" value="1"/>
</dbReference>
<evidence type="ECO:0000256" key="1">
    <source>
        <dbReference type="ARBA" id="ARBA00004613"/>
    </source>
</evidence>
<keyword evidence="4 5" id="KW-0732">Signal</keyword>
<dbReference type="Pfam" id="PF16810">
    <property type="entry name" value="RXLR"/>
    <property type="match status" value="1"/>
</dbReference>
<evidence type="ECO:0000313" key="6">
    <source>
        <dbReference type="EMBL" id="AEK80994.1"/>
    </source>
</evidence>
<accession>G1FSA6</accession>
<reference evidence="6" key="1">
    <citation type="journal article" date="2011" name="Plant Cell">
        <title>Transcriptional programming and functional interactions within the Phytophthora sojae RXLR effector repertoire.</title>
        <authorList>
            <person name="Wang Q."/>
            <person name="Han C."/>
            <person name="Ferreira A.O."/>
            <person name="Yu X."/>
            <person name="Ye W."/>
            <person name="Tripathy S."/>
            <person name="Kale S.D."/>
            <person name="Gu B."/>
            <person name="Sheng Y."/>
            <person name="Sui Y."/>
            <person name="Wang X."/>
            <person name="Zhang Z."/>
            <person name="Cheng B."/>
            <person name="Dong S."/>
            <person name="Shan W."/>
            <person name="Zheng X."/>
            <person name="Dou D."/>
            <person name="Tyler B.M."/>
            <person name="Wang Y."/>
        </authorList>
    </citation>
    <scope>NUCLEOTIDE SEQUENCE</scope>
    <source>
        <strain evidence="6">P7074</strain>
    </source>
</reference>
<evidence type="ECO:0000256" key="3">
    <source>
        <dbReference type="ARBA" id="ARBA00022525"/>
    </source>
</evidence>
<dbReference type="InterPro" id="IPR031825">
    <property type="entry name" value="RXLR"/>
</dbReference>
<keyword evidence="3 5" id="KW-0964">Secreted</keyword>
<comment type="subcellular location">
    <subcellularLocation>
        <location evidence="1 5">Secreted</location>
    </subcellularLocation>
</comment>